<dbReference type="EMBL" id="GL379610">
    <property type="protein sequence ID" value="EFL91534.1"/>
    <property type="molecule type" value="Genomic_DNA"/>
</dbReference>
<evidence type="ECO:0000313" key="2">
    <source>
        <dbReference type="Proteomes" id="UP000005726"/>
    </source>
</evidence>
<dbReference type="STRING" id="663321.REG_1506"/>
<evidence type="ECO:0000313" key="1">
    <source>
        <dbReference type="EMBL" id="EFL91534.1"/>
    </source>
</evidence>
<proteinExistence type="predicted"/>
<sequence length="96" mass="11440">MIMTFEFDVERTLDQTAQRAFVISLLRNIHANNDYYQQNIFYKQFINLKSCYENLTPEQTTAEEMLLLLQLLDSLKESSDIFIDEKNKIIKKNKIN</sequence>
<name>E0WTX6_9ENTR</name>
<organism evidence="1 2">
    <name type="scientific">Candidatus Regiella insecticola LSR1</name>
    <dbReference type="NCBI Taxonomy" id="663321"/>
    <lineage>
        <taxon>Bacteria</taxon>
        <taxon>Pseudomonadati</taxon>
        <taxon>Pseudomonadota</taxon>
        <taxon>Gammaproteobacteria</taxon>
        <taxon>Enterobacterales</taxon>
        <taxon>Enterobacteriaceae</taxon>
        <taxon>aphid secondary symbionts</taxon>
        <taxon>Candidatus Regiella</taxon>
    </lineage>
</organism>
<protein>
    <submittedName>
        <fullName evidence="1">Uncharacterized protein</fullName>
    </submittedName>
</protein>
<dbReference type="Proteomes" id="UP000005726">
    <property type="component" value="Unassembled WGS sequence"/>
</dbReference>
<keyword evidence="2" id="KW-1185">Reference proteome</keyword>
<gene>
    <name evidence="1" type="ORF">REG_1506</name>
</gene>
<reference evidence="1" key="1">
    <citation type="journal article" date="2009" name="Environ. Microbiol.">
        <title>Dynamics of genome evolution in facultative symbionts of aphids.</title>
        <authorList>
            <person name="Degnan P.H."/>
            <person name="Leonardo T.E."/>
            <person name="Cass B.N."/>
            <person name="Hurwitz B."/>
            <person name="Stern D."/>
            <person name="Gibbs R.A."/>
            <person name="Richards S."/>
            <person name="Moran N.A."/>
        </authorList>
    </citation>
    <scope>NUCLEOTIDE SEQUENCE [LARGE SCALE GENOMIC DNA]</scope>
    <source>
        <strain evidence="1">LSR1</strain>
    </source>
</reference>
<dbReference type="HOGENOM" id="CLU_2354574_0_0_6"/>
<dbReference type="AlphaFoldDB" id="E0WTX6"/>
<accession>E0WTX6</accession>